<evidence type="ECO:0000313" key="4">
    <source>
        <dbReference type="WBParaSite" id="Minc3s01336g22890"/>
    </source>
</evidence>
<feature type="compositionally biased region" description="Acidic residues" evidence="1">
    <location>
        <begin position="423"/>
        <end position="445"/>
    </location>
</feature>
<accession>A0A914M969</accession>
<protein>
    <submittedName>
        <fullName evidence="4">Uncharacterized protein</fullName>
    </submittedName>
</protein>
<keyword evidence="3" id="KW-1185">Reference proteome</keyword>
<feature type="region of interest" description="Disordered" evidence="1">
    <location>
        <begin position="246"/>
        <end position="317"/>
    </location>
</feature>
<evidence type="ECO:0000313" key="3">
    <source>
        <dbReference type="Proteomes" id="UP000887563"/>
    </source>
</evidence>
<sequence>MNLFVFNVCYICVLIYTPDFLFSINEATLQVFMHMNGTPWSYNLAAVVPKHLLSMCHSALPRPPFEALMYQTCVLALMFCLICMISCAYLEGDRVVLCAYKQQFLQGQQKLVFNLNDTDEQKVSQVEDIGVEVGDFYRREFRKISSDTGIIQKIFWHTLNFVLRVFSYVWPFLRRENTSASTTTKTTKVSQQLPLVDLIDVVDTTNIKKEQQNNQQNIQQQHVLNNKEATIINRIKKKSFVDTTNIEKQQNNNKNNIVLSVEKRTQQRRTKLKEKHSLKQEEDVFENEKEKQQDNNNQNNNKTSNKTLNGKNSNKENIHVLKNVSDSTREKFLSVSSSSSLGEAVMTSSMINDSVVLFNGNQPPKPFKRNDQLRNTSTTSEEEGGQQQQQQNWRKNSSDHLNDEDNKSNNNGRNDVLNKYSETEETSAEESEIPEWADEEEEEEEHEKREMLVALPADLTCNICSGDNKSLSCSNNVASQENNPNNPPRRKSVGGDIRGGNKEENNPSTTYQSGFLFNIKDPIWRPLSEMDVLNPDWSNKNNKNNNKNN</sequence>
<dbReference type="AlphaFoldDB" id="A0A914M969"/>
<feature type="compositionally biased region" description="Basic and acidic residues" evidence="1">
    <location>
        <begin position="275"/>
        <end position="293"/>
    </location>
</feature>
<feature type="compositionally biased region" description="Low complexity" evidence="1">
    <location>
        <begin position="294"/>
        <end position="312"/>
    </location>
</feature>
<feature type="compositionally biased region" description="Basic and acidic residues" evidence="1">
    <location>
        <begin position="396"/>
        <end position="407"/>
    </location>
</feature>
<feature type="region of interest" description="Disordered" evidence="1">
    <location>
        <begin position="357"/>
        <end position="449"/>
    </location>
</feature>
<dbReference type="WBParaSite" id="Minc3s01336g22890">
    <property type="protein sequence ID" value="Minc3s01336g22890"/>
    <property type="gene ID" value="Minc3s01336g22890"/>
</dbReference>
<proteinExistence type="predicted"/>
<dbReference type="PANTHER" id="PTHR22050:SF0">
    <property type="entry name" value="TRANSMEMBRANE PROTEIN 131 HOMOLOG"/>
    <property type="match status" value="1"/>
</dbReference>
<feature type="transmembrane region" description="Helical" evidence="2">
    <location>
        <begin position="68"/>
        <end position="90"/>
    </location>
</feature>
<evidence type="ECO:0000256" key="2">
    <source>
        <dbReference type="SAM" id="Phobius"/>
    </source>
</evidence>
<keyword evidence="2" id="KW-1133">Transmembrane helix</keyword>
<dbReference type="PANTHER" id="PTHR22050">
    <property type="entry name" value="RW1 PROTEIN HOMOLOG"/>
    <property type="match status" value="1"/>
</dbReference>
<keyword evidence="2" id="KW-0472">Membrane</keyword>
<feature type="compositionally biased region" description="Polar residues" evidence="1">
    <location>
        <begin position="472"/>
        <end position="484"/>
    </location>
</feature>
<dbReference type="Proteomes" id="UP000887563">
    <property type="component" value="Unplaced"/>
</dbReference>
<reference evidence="4" key="1">
    <citation type="submission" date="2022-11" db="UniProtKB">
        <authorList>
            <consortium name="WormBaseParasite"/>
        </authorList>
    </citation>
    <scope>IDENTIFICATION</scope>
</reference>
<organism evidence="3 4">
    <name type="scientific">Meloidogyne incognita</name>
    <name type="common">Southern root-knot nematode worm</name>
    <name type="synonym">Oxyuris incognita</name>
    <dbReference type="NCBI Taxonomy" id="6306"/>
    <lineage>
        <taxon>Eukaryota</taxon>
        <taxon>Metazoa</taxon>
        <taxon>Ecdysozoa</taxon>
        <taxon>Nematoda</taxon>
        <taxon>Chromadorea</taxon>
        <taxon>Rhabditida</taxon>
        <taxon>Tylenchina</taxon>
        <taxon>Tylenchomorpha</taxon>
        <taxon>Tylenchoidea</taxon>
        <taxon>Meloidogynidae</taxon>
        <taxon>Meloidogyninae</taxon>
        <taxon>Meloidogyne</taxon>
        <taxon>Meloidogyne incognita group</taxon>
    </lineage>
</organism>
<keyword evidence="2" id="KW-0812">Transmembrane</keyword>
<feature type="compositionally biased region" description="Low complexity" evidence="1">
    <location>
        <begin position="246"/>
        <end position="257"/>
    </location>
</feature>
<name>A0A914M969_MELIC</name>
<dbReference type="GO" id="GO:0016020">
    <property type="term" value="C:membrane"/>
    <property type="evidence" value="ECO:0007669"/>
    <property type="project" value="TreeGrafter"/>
</dbReference>
<dbReference type="InterPro" id="IPR039877">
    <property type="entry name" value="TMEM131-like"/>
</dbReference>
<evidence type="ECO:0000256" key="1">
    <source>
        <dbReference type="SAM" id="MobiDB-lite"/>
    </source>
</evidence>
<feature type="region of interest" description="Disordered" evidence="1">
    <location>
        <begin position="472"/>
        <end position="513"/>
    </location>
</feature>